<comment type="caution">
    <text evidence="1">The sequence shown here is derived from an EMBL/GenBank/DDBJ whole genome shotgun (WGS) entry which is preliminary data.</text>
</comment>
<dbReference type="EMBL" id="CM055100">
    <property type="protein sequence ID" value="KAJ7543395.1"/>
    <property type="molecule type" value="Genomic_DNA"/>
</dbReference>
<protein>
    <submittedName>
        <fullName evidence="1">Uncharacterized protein</fullName>
    </submittedName>
</protein>
<reference evidence="2" key="1">
    <citation type="journal article" date="2024" name="Proc. Natl. Acad. Sci. U.S.A.">
        <title>Extraordinary preservation of gene collinearity over three hundred million years revealed in homosporous lycophytes.</title>
        <authorList>
            <person name="Li C."/>
            <person name="Wickell D."/>
            <person name="Kuo L.Y."/>
            <person name="Chen X."/>
            <person name="Nie B."/>
            <person name="Liao X."/>
            <person name="Peng D."/>
            <person name="Ji J."/>
            <person name="Jenkins J."/>
            <person name="Williams M."/>
            <person name="Shu S."/>
            <person name="Plott C."/>
            <person name="Barry K."/>
            <person name="Rajasekar S."/>
            <person name="Grimwood J."/>
            <person name="Han X."/>
            <person name="Sun S."/>
            <person name="Hou Z."/>
            <person name="He W."/>
            <person name="Dai G."/>
            <person name="Sun C."/>
            <person name="Schmutz J."/>
            <person name="Leebens-Mack J.H."/>
            <person name="Li F.W."/>
            <person name="Wang L."/>
        </authorList>
    </citation>
    <scope>NUCLEOTIDE SEQUENCE [LARGE SCALE GENOMIC DNA]</scope>
    <source>
        <strain evidence="2">cv. PW_Plant_1</strain>
    </source>
</reference>
<keyword evidence="2" id="KW-1185">Reference proteome</keyword>
<sequence>MTNPLGPSLLQGFIKSTAMTIVSEIGDKTFFVAALMAMRHPRKVVLAGCLGALVVMTILSAVFGWATPNLLSRKWTHYATTVLFLVFGAHSLWEGIMEEQKESELAEVEAKMDGQLKSANGLSAGKQTKIDDDDHDLKKQKKLSLAAKYFSPIFLEAFSLTFLGEWGDRSQIATVGLAAAENVIGVALGGILGQSLCTCAAIWGGKHLASRISEKAVAICGGVLFIIFGIHSILSGYTEIV</sequence>
<name>A0ACC2CN87_DIPCM</name>
<organism evidence="1 2">
    <name type="scientific">Diphasiastrum complanatum</name>
    <name type="common">Issler's clubmoss</name>
    <name type="synonym">Lycopodium complanatum</name>
    <dbReference type="NCBI Taxonomy" id="34168"/>
    <lineage>
        <taxon>Eukaryota</taxon>
        <taxon>Viridiplantae</taxon>
        <taxon>Streptophyta</taxon>
        <taxon>Embryophyta</taxon>
        <taxon>Tracheophyta</taxon>
        <taxon>Lycopodiopsida</taxon>
        <taxon>Lycopodiales</taxon>
        <taxon>Lycopodiaceae</taxon>
        <taxon>Lycopodioideae</taxon>
        <taxon>Diphasiastrum</taxon>
    </lineage>
</organism>
<proteinExistence type="predicted"/>
<dbReference type="Proteomes" id="UP001162992">
    <property type="component" value="Chromosome 9"/>
</dbReference>
<accession>A0ACC2CN87</accession>
<evidence type="ECO:0000313" key="2">
    <source>
        <dbReference type="Proteomes" id="UP001162992"/>
    </source>
</evidence>
<gene>
    <name evidence="1" type="ORF">O6H91_09G036200</name>
</gene>
<evidence type="ECO:0000313" key="1">
    <source>
        <dbReference type="EMBL" id="KAJ7543395.1"/>
    </source>
</evidence>